<feature type="transmembrane region" description="Helical" evidence="1">
    <location>
        <begin position="50"/>
        <end position="83"/>
    </location>
</feature>
<evidence type="ECO:0000256" key="1">
    <source>
        <dbReference type="SAM" id="Phobius"/>
    </source>
</evidence>
<dbReference type="RefSeq" id="WP_259138200.1">
    <property type="nucleotide sequence ID" value="NZ_JANUXX010000004.1"/>
</dbReference>
<gene>
    <name evidence="2" type="ORF">NXS10_04670</name>
</gene>
<dbReference type="EMBL" id="JANUXX010000004">
    <property type="protein sequence ID" value="MCS4488251.1"/>
    <property type="molecule type" value="Genomic_DNA"/>
</dbReference>
<protein>
    <recommendedName>
        <fullName evidence="4">Amino acid permease</fullName>
    </recommendedName>
</protein>
<keyword evidence="1" id="KW-1133">Transmembrane helix</keyword>
<keyword evidence="1" id="KW-0812">Transmembrane</keyword>
<evidence type="ECO:0008006" key="4">
    <source>
        <dbReference type="Google" id="ProtNLM"/>
    </source>
</evidence>
<keyword evidence="3" id="KW-1185">Reference proteome</keyword>
<dbReference type="Proteomes" id="UP001206548">
    <property type="component" value="Unassembled WGS sequence"/>
</dbReference>
<reference evidence="2 3" key="1">
    <citation type="journal article" date="2023" name="Int. J. Syst. Evol. Microbiol.">
        <title>Streptococcus sciuri sp. nov., Staphylococcus marylandisciuri sp. nov. and Staphylococcus americanisciuri sp. nov., isolated from faeces of eastern grey squirrel (Sciurus carolinensis).</title>
        <authorList>
            <person name="Volokhov D.V."/>
            <person name="Zagorodnyaya T.A."/>
            <person name="Furtak V.A."/>
            <person name="Nattanmai G."/>
            <person name="Randall L."/>
            <person name="Jose S."/>
            <person name="Gao Y."/>
            <person name="Eisenberg T."/>
            <person name="Delmonte P."/>
            <person name="Blom J."/>
            <person name="Mitchell K.K."/>
        </authorList>
    </citation>
    <scope>NUCLEOTIDE SEQUENCE [LARGE SCALE GENOMIC DNA]</scope>
    <source>
        <strain evidence="2 3">SQ9-PEA</strain>
    </source>
</reference>
<proteinExistence type="predicted"/>
<feature type="transmembrane region" description="Helical" evidence="1">
    <location>
        <begin position="7"/>
        <end position="27"/>
    </location>
</feature>
<accession>A0ABT2F6Y5</accession>
<sequence length="84" mass="9069">MASTHIGLLILTMIGLVTNVTITYLAFRNRSLIDDNAPDLSPYSIVSPTLLHVIALVVSSLILGSSFNIISLIMPIISLIIYLS</sequence>
<evidence type="ECO:0000313" key="3">
    <source>
        <dbReference type="Proteomes" id="UP001206548"/>
    </source>
</evidence>
<organism evidence="2 3">
    <name type="scientific">Streptococcus sciuri</name>
    <dbReference type="NCBI Taxonomy" id="2973939"/>
    <lineage>
        <taxon>Bacteria</taxon>
        <taxon>Bacillati</taxon>
        <taxon>Bacillota</taxon>
        <taxon>Bacilli</taxon>
        <taxon>Lactobacillales</taxon>
        <taxon>Streptococcaceae</taxon>
        <taxon>Streptococcus</taxon>
    </lineage>
</organism>
<comment type="caution">
    <text evidence="2">The sequence shown here is derived from an EMBL/GenBank/DDBJ whole genome shotgun (WGS) entry which is preliminary data.</text>
</comment>
<evidence type="ECO:0000313" key="2">
    <source>
        <dbReference type="EMBL" id="MCS4488251.1"/>
    </source>
</evidence>
<keyword evidence="1" id="KW-0472">Membrane</keyword>
<name>A0ABT2F6Y5_9STRE</name>